<evidence type="ECO:0000259" key="9">
    <source>
        <dbReference type="Pfam" id="PF09302"/>
    </source>
</evidence>
<dbReference type="PANTHER" id="PTHR32235">
    <property type="entry name" value="NON-HOMOLOGOUS END-JOINING FACTOR 1"/>
    <property type="match status" value="1"/>
</dbReference>
<feature type="domain" description="XLF-like N-terminal" evidence="9">
    <location>
        <begin position="7"/>
        <end position="132"/>
    </location>
</feature>
<dbReference type="GO" id="GO:0006303">
    <property type="term" value="P:double-strand break repair via nonhomologous end joining"/>
    <property type="evidence" value="ECO:0007669"/>
    <property type="project" value="UniProtKB-ARBA"/>
</dbReference>
<comment type="subcellular location">
    <subcellularLocation>
        <location evidence="1">Nucleus</location>
    </subcellularLocation>
</comment>
<sequence length="530" mass="57440">MSSDPAWRPLPLPSEADLPALLVSFQVEAASYTVRVTDMANMWIESLDRKAICMRGWGENTSIDPSDTPENMAKFLSSIHSALDPSLAGHDQTSMALSQGSMSDTGEGGLTLRIICDLPGLAALKWPVHLKKAPSSSITSNLVLPLIQAHFLRQRELDSLANLLHQKDQVITKLLDKLEAVGTGLEHIFNPLSGKKKVSRAVAEDKVKGLAPFNRPRWGKELWDSEGAPRDISEMTSKVFDRDSIKVDAALTFEDSPKLDMWWRDFQDTVAVTSQTTKSQGREEQEDTPQPSKQDDDDDDFQVQATPPHLVSTTPSKGKKNIQPADDASTDSAEDAPASKRKQKSTSIASSKPQGATRRLGAIGSKKLSPPKASSEKPPPPPADDDETASEDGDATGSEASASPPPPSPTKTAPVKGKLGRIGAAKGNPPPQAATIREQSPEKKEPAMTSRSRPNKIGMIGKITKSDNQPESVADDTAARGRKSVKAEPAETKPPLRETSAERADRRREELKRELEKKAAAGPTKKKRRF</sequence>
<evidence type="ECO:0000256" key="5">
    <source>
        <dbReference type="ARBA" id="ARBA00023242"/>
    </source>
</evidence>
<keyword evidence="2" id="KW-0227">DNA damage</keyword>
<evidence type="ECO:0000256" key="8">
    <source>
        <dbReference type="SAM" id="MobiDB-lite"/>
    </source>
</evidence>
<feature type="domain" description="XLF-like coiled-coil region" evidence="10">
    <location>
        <begin position="134"/>
        <end position="186"/>
    </location>
</feature>
<evidence type="ECO:0000256" key="1">
    <source>
        <dbReference type="ARBA" id="ARBA00004123"/>
    </source>
</evidence>
<dbReference type="Pfam" id="PF09302">
    <property type="entry name" value="XLF"/>
    <property type="match status" value="1"/>
</dbReference>
<feature type="compositionally biased region" description="Basic and acidic residues" evidence="8">
    <location>
        <begin position="485"/>
        <end position="519"/>
    </location>
</feature>
<dbReference type="Gene3D" id="2.170.210.10">
    <property type="entry name" value="DNA double-strand break repair and VJ recombination XRCC4, N-terminal"/>
    <property type="match status" value="1"/>
</dbReference>
<dbReference type="InterPro" id="IPR053829">
    <property type="entry name" value="XLF-like_CC"/>
</dbReference>
<evidence type="ECO:0000259" key="10">
    <source>
        <dbReference type="Pfam" id="PF21928"/>
    </source>
</evidence>
<comment type="similarity">
    <text evidence="6">Belongs to the XRCC4-XLF family. XLF subfamily.</text>
</comment>
<gene>
    <name evidence="11" type="ORF">BN869_000004223_1</name>
</gene>
<dbReference type="InterPro" id="IPR038051">
    <property type="entry name" value="XRCC4-like_N_sf"/>
</dbReference>
<dbReference type="EMBL" id="CDPU01000009">
    <property type="protein sequence ID" value="CEO48167.1"/>
    <property type="molecule type" value="Genomic_DNA"/>
</dbReference>
<dbReference type="Pfam" id="PF21928">
    <property type="entry name" value="XLF_CC"/>
    <property type="match status" value="1"/>
</dbReference>
<evidence type="ECO:0000256" key="7">
    <source>
        <dbReference type="ARBA" id="ARBA00044529"/>
    </source>
</evidence>
<organism evidence="11">
    <name type="scientific">Bionectria ochroleuca</name>
    <name type="common">Gliocladium roseum</name>
    <dbReference type="NCBI Taxonomy" id="29856"/>
    <lineage>
        <taxon>Eukaryota</taxon>
        <taxon>Fungi</taxon>
        <taxon>Dikarya</taxon>
        <taxon>Ascomycota</taxon>
        <taxon>Pezizomycotina</taxon>
        <taxon>Sordariomycetes</taxon>
        <taxon>Hypocreomycetidae</taxon>
        <taxon>Hypocreales</taxon>
        <taxon>Bionectriaceae</taxon>
        <taxon>Clonostachys</taxon>
    </lineage>
</organism>
<dbReference type="InterPro" id="IPR015381">
    <property type="entry name" value="XLF-like_N"/>
</dbReference>
<reference evidence="11" key="1">
    <citation type="submission" date="2015-01" db="EMBL/GenBank/DDBJ databases">
        <authorList>
            <person name="Durling Mikael"/>
        </authorList>
    </citation>
    <scope>NUCLEOTIDE SEQUENCE</scope>
</reference>
<feature type="compositionally biased region" description="Acidic residues" evidence="8">
    <location>
        <begin position="383"/>
        <end position="394"/>
    </location>
</feature>
<keyword evidence="4" id="KW-0234">DNA repair</keyword>
<evidence type="ECO:0000256" key="6">
    <source>
        <dbReference type="ARBA" id="ARBA00025747"/>
    </source>
</evidence>
<dbReference type="InterPro" id="IPR052287">
    <property type="entry name" value="NHEJ_factor"/>
</dbReference>
<evidence type="ECO:0000256" key="3">
    <source>
        <dbReference type="ARBA" id="ARBA00023125"/>
    </source>
</evidence>
<name>A0A0B7JY23_BIOOC</name>
<feature type="compositionally biased region" description="Polar residues" evidence="8">
    <location>
        <begin position="345"/>
        <end position="354"/>
    </location>
</feature>
<dbReference type="CDD" id="cd22285">
    <property type="entry name" value="HD_XLF_N"/>
    <property type="match status" value="1"/>
</dbReference>
<dbReference type="GO" id="GO:0045027">
    <property type="term" value="F:DNA end binding"/>
    <property type="evidence" value="ECO:0007669"/>
    <property type="project" value="TreeGrafter"/>
</dbReference>
<keyword evidence="5" id="KW-0539">Nucleus</keyword>
<dbReference type="GO" id="GO:0032807">
    <property type="term" value="C:DNA ligase IV complex"/>
    <property type="evidence" value="ECO:0007669"/>
    <property type="project" value="TreeGrafter"/>
</dbReference>
<dbReference type="PANTHER" id="PTHR32235:SF1">
    <property type="entry name" value="NON-HOMOLOGOUS END-JOINING FACTOR 1"/>
    <property type="match status" value="1"/>
</dbReference>
<protein>
    <recommendedName>
        <fullName evidence="7">Non-homologous end-joining factor 1</fullName>
    </recommendedName>
</protein>
<dbReference type="AlphaFoldDB" id="A0A0B7JY23"/>
<evidence type="ECO:0000256" key="4">
    <source>
        <dbReference type="ARBA" id="ARBA00023204"/>
    </source>
</evidence>
<proteinExistence type="inferred from homology"/>
<accession>A0A0B7JY23</accession>
<evidence type="ECO:0000256" key="2">
    <source>
        <dbReference type="ARBA" id="ARBA00022763"/>
    </source>
</evidence>
<keyword evidence="3" id="KW-0238">DNA-binding</keyword>
<feature type="region of interest" description="Disordered" evidence="8">
    <location>
        <begin position="273"/>
        <end position="530"/>
    </location>
</feature>
<evidence type="ECO:0000313" key="11">
    <source>
        <dbReference type="EMBL" id="CEO48167.1"/>
    </source>
</evidence>